<reference evidence="3 4" key="1">
    <citation type="submission" date="2018-04" db="EMBL/GenBank/DDBJ databases">
        <title>Novel species isolated from glacier.</title>
        <authorList>
            <person name="Liu Q."/>
            <person name="Xin Y.-H."/>
        </authorList>
    </citation>
    <scope>NUCLEOTIDE SEQUENCE [LARGE SCALE GENOMIC DNA]</scope>
    <source>
        <strain evidence="3 4">GT1R17</strain>
    </source>
</reference>
<evidence type="ECO:0000313" key="4">
    <source>
        <dbReference type="Proteomes" id="UP000244248"/>
    </source>
</evidence>
<keyword evidence="4" id="KW-1185">Reference proteome</keyword>
<accession>A0A2T5MI24</accession>
<dbReference type="OrthoDB" id="129627at2"/>
<dbReference type="InterPro" id="IPR054331">
    <property type="entry name" value="LiaF_TM"/>
</dbReference>
<feature type="domain" description="LiaF transmembrane" evidence="2">
    <location>
        <begin position="19"/>
        <end position="124"/>
    </location>
</feature>
<keyword evidence="1" id="KW-0812">Transmembrane</keyword>
<evidence type="ECO:0000313" key="3">
    <source>
        <dbReference type="EMBL" id="PTU32231.1"/>
    </source>
</evidence>
<evidence type="ECO:0000259" key="2">
    <source>
        <dbReference type="Pfam" id="PF22570"/>
    </source>
</evidence>
<dbReference type="Pfam" id="PF22570">
    <property type="entry name" value="LiaF-TM"/>
    <property type="match status" value="1"/>
</dbReference>
<dbReference type="AlphaFoldDB" id="A0A2T5MI24"/>
<gene>
    <name evidence="3" type="ORF">CJD38_06115</name>
</gene>
<feature type="transmembrane region" description="Helical" evidence="1">
    <location>
        <begin position="18"/>
        <end position="36"/>
    </location>
</feature>
<organism evidence="3 4">
    <name type="scientific">Stenotrophobium rhamnosiphilum</name>
    <dbReference type="NCBI Taxonomy" id="2029166"/>
    <lineage>
        <taxon>Bacteria</taxon>
        <taxon>Pseudomonadati</taxon>
        <taxon>Pseudomonadota</taxon>
        <taxon>Gammaproteobacteria</taxon>
        <taxon>Nevskiales</taxon>
        <taxon>Nevskiaceae</taxon>
        <taxon>Stenotrophobium</taxon>
    </lineage>
</organism>
<keyword evidence="1" id="KW-1133">Transmembrane helix</keyword>
<comment type="caution">
    <text evidence="3">The sequence shown here is derived from an EMBL/GenBank/DDBJ whole genome shotgun (WGS) entry which is preliminary data.</text>
</comment>
<dbReference type="RefSeq" id="WP_107939423.1">
    <property type="nucleotide sequence ID" value="NZ_QANS01000002.1"/>
</dbReference>
<evidence type="ECO:0000256" key="1">
    <source>
        <dbReference type="SAM" id="Phobius"/>
    </source>
</evidence>
<feature type="transmembrane region" description="Helical" evidence="1">
    <location>
        <begin position="85"/>
        <end position="118"/>
    </location>
</feature>
<name>A0A2T5MI24_9GAMM</name>
<keyword evidence="1" id="KW-0472">Membrane</keyword>
<dbReference type="EMBL" id="QANS01000002">
    <property type="protein sequence ID" value="PTU32231.1"/>
    <property type="molecule type" value="Genomic_DNA"/>
</dbReference>
<sequence length="125" mass="13718">MDIENGEPTAVPRSHPRVWVGVVVVVIGGLLLANNLGYDIGLDRLQNWWALLLLIPAVGKFHQAWTCLRAGFSLGHVAVREPLITGLACLFVAAIFLMGLSWVTWWPVFLILAGLSLLMSGGRFR</sequence>
<protein>
    <recommendedName>
        <fullName evidence="2">LiaF transmembrane domain-containing protein</fullName>
    </recommendedName>
</protein>
<proteinExistence type="predicted"/>
<dbReference type="Proteomes" id="UP000244248">
    <property type="component" value="Unassembled WGS sequence"/>
</dbReference>